<dbReference type="InParanoid" id="A0A1S3IHJ6"/>
<dbReference type="GO" id="GO:0007165">
    <property type="term" value="P:signal transduction"/>
    <property type="evidence" value="ECO:0007669"/>
    <property type="project" value="InterPro"/>
</dbReference>
<feature type="region of interest" description="Disordered" evidence="9">
    <location>
        <begin position="500"/>
        <end position="519"/>
    </location>
</feature>
<evidence type="ECO:0000256" key="4">
    <source>
        <dbReference type="ARBA" id="ARBA00022490"/>
    </source>
</evidence>
<feature type="domain" description="REM-1" evidence="11">
    <location>
        <begin position="336"/>
        <end position="416"/>
    </location>
</feature>
<dbReference type="SUPFAM" id="SSF103657">
    <property type="entry name" value="BAR/IMD domain-like"/>
    <property type="match status" value="1"/>
</dbReference>
<dbReference type="PROSITE" id="PS51860">
    <property type="entry name" value="REM_1"/>
    <property type="match status" value="1"/>
</dbReference>
<dbReference type="SUPFAM" id="SSF50044">
    <property type="entry name" value="SH3-domain"/>
    <property type="match status" value="1"/>
</dbReference>
<reference evidence="13" key="1">
    <citation type="submission" date="2025-08" db="UniProtKB">
        <authorList>
            <consortium name="RefSeq"/>
        </authorList>
    </citation>
    <scope>IDENTIFICATION</scope>
    <source>
        <tissue evidence="13">Gonads</tissue>
    </source>
</reference>
<protein>
    <submittedName>
        <fullName evidence="13">Nostrin-like isoform X1</fullName>
    </submittedName>
</protein>
<keyword evidence="3" id="KW-1003">Cell membrane</keyword>
<dbReference type="InterPro" id="IPR001060">
    <property type="entry name" value="FCH_dom"/>
</dbReference>
<keyword evidence="5" id="KW-0597">Phosphoprotein</keyword>
<dbReference type="KEGG" id="lak:106164098"/>
<dbReference type="InterPro" id="IPR031160">
    <property type="entry name" value="F_BAR_dom"/>
</dbReference>
<evidence type="ECO:0000259" key="11">
    <source>
        <dbReference type="PROSITE" id="PS51860"/>
    </source>
</evidence>
<dbReference type="GO" id="GO:0005737">
    <property type="term" value="C:cytoplasm"/>
    <property type="evidence" value="ECO:0007669"/>
    <property type="project" value="UniProtKB-SubCell"/>
</dbReference>
<proteinExistence type="predicted"/>
<dbReference type="Gene3D" id="1.20.1270.60">
    <property type="entry name" value="Arfaptin homology (AH) domain/BAR domain"/>
    <property type="match status" value="1"/>
</dbReference>
<dbReference type="PANTHER" id="PTHR23065">
    <property type="entry name" value="PROLINE-SERINE-THREONINE PHOSPHATASE INTERACTING PROTEIN 1"/>
    <property type="match status" value="1"/>
</dbReference>
<evidence type="ECO:0000256" key="7">
    <source>
        <dbReference type="ARBA" id="ARBA00023212"/>
    </source>
</evidence>
<dbReference type="GO" id="GO:0005886">
    <property type="term" value="C:plasma membrane"/>
    <property type="evidence" value="ECO:0007669"/>
    <property type="project" value="UniProtKB-SubCell"/>
</dbReference>
<keyword evidence="8" id="KW-0175">Coiled coil</keyword>
<comment type="subcellular location">
    <subcellularLocation>
        <location evidence="1">Cell membrane</location>
    </subcellularLocation>
    <subcellularLocation>
        <location evidence="2">Cytoplasm</location>
        <location evidence="2">Cytoskeleton</location>
    </subcellularLocation>
</comment>
<dbReference type="PROSITE" id="PS51741">
    <property type="entry name" value="F_BAR"/>
    <property type="match status" value="1"/>
</dbReference>
<dbReference type="Pfam" id="PF00611">
    <property type="entry name" value="FCH"/>
    <property type="match status" value="1"/>
</dbReference>
<dbReference type="GO" id="GO:0043226">
    <property type="term" value="C:organelle"/>
    <property type="evidence" value="ECO:0007669"/>
    <property type="project" value="UniProtKB-ARBA"/>
</dbReference>
<dbReference type="InterPro" id="IPR011072">
    <property type="entry name" value="HR1_rho-bd"/>
</dbReference>
<evidence type="ECO:0000256" key="5">
    <source>
        <dbReference type="ARBA" id="ARBA00022553"/>
    </source>
</evidence>
<dbReference type="Pfam" id="PF25610">
    <property type="entry name" value="HR1_TOCA"/>
    <property type="match status" value="1"/>
</dbReference>
<dbReference type="InterPro" id="IPR036274">
    <property type="entry name" value="HR1_rpt_sf"/>
</dbReference>
<dbReference type="SMART" id="SM00055">
    <property type="entry name" value="FCH"/>
    <property type="match status" value="1"/>
</dbReference>
<dbReference type="InterPro" id="IPR057870">
    <property type="entry name" value="HR1_TOCA"/>
</dbReference>
<sequence>MTMRLKNKLTLRRSSSKSLASLHKALASSQSSLDNNLTSSPGANSSVFTYVQGLNGFEELRKHIKQGNEFSREVAAIVQERAELESSYAKSLSKLSNKLTKACACCIGTMVSAWGTAASEMESEAELHRGLATSFQEDIYKPLKVLSETQYKIRKPIENMVDKAAKGLLNRREEEQKMRKHAFSCCKETEKLSEQLQDAKAGKSKQMSDKDITKLEKKCRSAATSLAKADTEYHDSFQKAEVARQEWEAEVYNGSSQMQKLEEERISQMLEYLQKYQNSLAEIGPKLIQICDRLREAVMVVDVQRDLAKVVDQKGTGPHQPEQLLFESYAEDFNNTMNPERRRKALTNYLLYLQQDVEREKKGREGVEKLLDVYKNTPNFADQGALDDAKRKLKNVSATLNFLEASYYKVSCALAQLNGKPKPDHRFAPYIEQVKDKQSLQEVQMAPHGRHMFPHFLRKLLSDTLNGHGHGHKLHGQNCSVLRLPASIAMEGAPDLDLSLQGHGRGSADGGHDDRHSYGDFDDDEFDDYNTNATVLCTCQAIYEYQANMSDELTIRPGSVLIIIIII</sequence>
<evidence type="ECO:0000259" key="10">
    <source>
        <dbReference type="PROSITE" id="PS51741"/>
    </source>
</evidence>
<evidence type="ECO:0000313" key="13">
    <source>
        <dbReference type="RefSeq" id="XP_013397346.1"/>
    </source>
</evidence>
<evidence type="ECO:0000256" key="6">
    <source>
        <dbReference type="ARBA" id="ARBA00023136"/>
    </source>
</evidence>
<dbReference type="AlphaFoldDB" id="A0A1S3IHJ6"/>
<evidence type="ECO:0000256" key="2">
    <source>
        <dbReference type="ARBA" id="ARBA00004245"/>
    </source>
</evidence>
<keyword evidence="4" id="KW-0963">Cytoplasm</keyword>
<evidence type="ECO:0000256" key="9">
    <source>
        <dbReference type="SAM" id="MobiDB-lite"/>
    </source>
</evidence>
<keyword evidence="6" id="KW-0472">Membrane</keyword>
<feature type="compositionally biased region" description="Basic and acidic residues" evidence="9">
    <location>
        <begin position="510"/>
        <end position="519"/>
    </location>
</feature>
<dbReference type="Gene3D" id="6.10.140.470">
    <property type="match status" value="1"/>
</dbReference>
<evidence type="ECO:0000256" key="3">
    <source>
        <dbReference type="ARBA" id="ARBA00022475"/>
    </source>
</evidence>
<accession>A0A1S3IHJ6</accession>
<dbReference type="SUPFAM" id="SSF46585">
    <property type="entry name" value="HR1 repeat"/>
    <property type="match status" value="1"/>
</dbReference>
<dbReference type="GeneID" id="106164098"/>
<dbReference type="InterPro" id="IPR036028">
    <property type="entry name" value="SH3-like_dom_sf"/>
</dbReference>
<keyword evidence="12" id="KW-1185">Reference proteome</keyword>
<organism evidence="12 13">
    <name type="scientific">Lingula anatina</name>
    <name type="common">Brachiopod</name>
    <name type="synonym">Lingula unguis</name>
    <dbReference type="NCBI Taxonomy" id="7574"/>
    <lineage>
        <taxon>Eukaryota</taxon>
        <taxon>Metazoa</taxon>
        <taxon>Spiralia</taxon>
        <taxon>Lophotrochozoa</taxon>
        <taxon>Brachiopoda</taxon>
        <taxon>Linguliformea</taxon>
        <taxon>Lingulata</taxon>
        <taxon>Lingulida</taxon>
        <taxon>Linguloidea</taxon>
        <taxon>Lingulidae</taxon>
        <taxon>Lingula</taxon>
    </lineage>
</organism>
<dbReference type="InterPro" id="IPR027267">
    <property type="entry name" value="AH/BAR_dom_sf"/>
</dbReference>
<feature type="domain" description="F-BAR" evidence="10">
    <location>
        <begin position="45"/>
        <end position="306"/>
    </location>
</feature>
<name>A0A1S3IHJ6_LINAN</name>
<dbReference type="RefSeq" id="XP_013397346.1">
    <property type="nucleotide sequence ID" value="XM_013541892.2"/>
</dbReference>
<evidence type="ECO:0000313" key="12">
    <source>
        <dbReference type="Proteomes" id="UP000085678"/>
    </source>
</evidence>
<gene>
    <name evidence="13" type="primary">LOC106164098</name>
</gene>
<keyword evidence="7" id="KW-0206">Cytoskeleton</keyword>
<evidence type="ECO:0000256" key="8">
    <source>
        <dbReference type="PROSITE-ProRule" id="PRU01077"/>
    </source>
</evidence>
<dbReference type="Proteomes" id="UP000085678">
    <property type="component" value="Unplaced"/>
</dbReference>
<dbReference type="OrthoDB" id="28357at2759"/>
<dbReference type="PANTHER" id="PTHR23065:SF7">
    <property type="entry name" value="NOSTRIN, ISOFORM H"/>
    <property type="match status" value="1"/>
</dbReference>
<evidence type="ECO:0000256" key="1">
    <source>
        <dbReference type="ARBA" id="ARBA00004236"/>
    </source>
</evidence>